<dbReference type="SUPFAM" id="SSF52402">
    <property type="entry name" value="Adenine nucleotide alpha hydrolases-like"/>
    <property type="match status" value="1"/>
</dbReference>
<evidence type="ECO:0000256" key="1">
    <source>
        <dbReference type="SAM" id="MobiDB-lite"/>
    </source>
</evidence>
<dbReference type="SUPFAM" id="SSF56112">
    <property type="entry name" value="Protein kinase-like (PK-like)"/>
    <property type="match status" value="1"/>
</dbReference>
<protein>
    <recommendedName>
        <fullName evidence="2">Protein kinase domain-containing protein</fullName>
    </recommendedName>
</protein>
<feature type="region of interest" description="Disordered" evidence="1">
    <location>
        <begin position="609"/>
        <end position="635"/>
    </location>
</feature>
<dbReference type="CDD" id="cd00293">
    <property type="entry name" value="USP-like"/>
    <property type="match status" value="1"/>
</dbReference>
<evidence type="ECO:0000259" key="2">
    <source>
        <dbReference type="PROSITE" id="PS50011"/>
    </source>
</evidence>
<dbReference type="Gene3D" id="1.10.510.10">
    <property type="entry name" value="Transferase(Phosphotransferase) domain 1"/>
    <property type="match status" value="1"/>
</dbReference>
<dbReference type="InterPro" id="IPR014729">
    <property type="entry name" value="Rossmann-like_a/b/a_fold"/>
</dbReference>
<dbReference type="InterPro" id="IPR046958">
    <property type="entry name" value="RBK1/2/STUNTED"/>
</dbReference>
<feature type="domain" description="Protein kinase" evidence="2">
    <location>
        <begin position="322"/>
        <end position="598"/>
    </location>
</feature>
<feature type="region of interest" description="Disordered" evidence="1">
    <location>
        <begin position="167"/>
        <end position="196"/>
    </location>
</feature>
<reference evidence="3" key="1">
    <citation type="submission" date="2024-03" db="EMBL/GenBank/DDBJ databases">
        <title>WGS assembly of Saponaria officinalis var. Norfolk2.</title>
        <authorList>
            <person name="Jenkins J."/>
            <person name="Shu S."/>
            <person name="Grimwood J."/>
            <person name="Barry K."/>
            <person name="Goodstein D."/>
            <person name="Schmutz J."/>
            <person name="Leebens-Mack J."/>
            <person name="Osbourn A."/>
        </authorList>
    </citation>
    <scope>NUCLEOTIDE SEQUENCE [LARGE SCALE GENOMIC DNA]</scope>
    <source>
        <strain evidence="3">JIC</strain>
    </source>
</reference>
<dbReference type="EMBL" id="JBDFQZ010000011">
    <property type="protein sequence ID" value="KAK9677547.1"/>
    <property type="molecule type" value="Genomic_DNA"/>
</dbReference>
<proteinExistence type="predicted"/>
<feature type="compositionally biased region" description="Low complexity" evidence="1">
    <location>
        <begin position="186"/>
        <end position="195"/>
    </location>
</feature>
<dbReference type="FunFam" id="1.10.510.10:FF:000284">
    <property type="entry name" value="Putative receptor-like serine/threonine-protein kinase"/>
    <property type="match status" value="1"/>
</dbReference>
<evidence type="ECO:0000313" key="3">
    <source>
        <dbReference type="EMBL" id="KAK9677547.1"/>
    </source>
</evidence>
<dbReference type="GO" id="GO:0004672">
    <property type="term" value="F:protein kinase activity"/>
    <property type="evidence" value="ECO:0007669"/>
    <property type="project" value="InterPro"/>
</dbReference>
<evidence type="ECO:0000313" key="4">
    <source>
        <dbReference type="Proteomes" id="UP001443914"/>
    </source>
</evidence>
<keyword evidence="4" id="KW-1185">Reference proteome</keyword>
<name>A0AAW1HM97_SAPOF</name>
<dbReference type="Gene3D" id="3.30.200.20">
    <property type="entry name" value="Phosphorylase Kinase, domain 1"/>
    <property type="match status" value="1"/>
</dbReference>
<organism evidence="3 4">
    <name type="scientific">Saponaria officinalis</name>
    <name type="common">Common soapwort</name>
    <name type="synonym">Lychnis saponaria</name>
    <dbReference type="NCBI Taxonomy" id="3572"/>
    <lineage>
        <taxon>Eukaryota</taxon>
        <taxon>Viridiplantae</taxon>
        <taxon>Streptophyta</taxon>
        <taxon>Embryophyta</taxon>
        <taxon>Tracheophyta</taxon>
        <taxon>Spermatophyta</taxon>
        <taxon>Magnoliopsida</taxon>
        <taxon>eudicotyledons</taxon>
        <taxon>Gunneridae</taxon>
        <taxon>Pentapetalae</taxon>
        <taxon>Caryophyllales</taxon>
        <taxon>Caryophyllaceae</taxon>
        <taxon>Caryophylleae</taxon>
        <taxon>Saponaria</taxon>
    </lineage>
</organism>
<dbReference type="CDD" id="cd14066">
    <property type="entry name" value="STKc_IRAK"/>
    <property type="match status" value="1"/>
</dbReference>
<dbReference type="PANTHER" id="PTHR47987:SF11">
    <property type="entry name" value="RECEPTOR-LIKE CYTOSOLIC SERINE_THREONINE-PROTEIN KINASE RBK1 ISOFORM X1"/>
    <property type="match status" value="1"/>
</dbReference>
<dbReference type="SMART" id="SM00220">
    <property type="entry name" value="S_TKc"/>
    <property type="match status" value="1"/>
</dbReference>
<dbReference type="InterPro" id="IPR000719">
    <property type="entry name" value="Prot_kinase_dom"/>
</dbReference>
<comment type="caution">
    <text evidence="3">The sequence shown here is derived from an EMBL/GenBank/DDBJ whole genome shotgun (WGS) entry which is preliminary data.</text>
</comment>
<dbReference type="AlphaFoldDB" id="A0AAW1HM97"/>
<dbReference type="PROSITE" id="PS50011">
    <property type="entry name" value="PROTEIN_KINASE_DOM"/>
    <property type="match status" value="1"/>
</dbReference>
<dbReference type="Proteomes" id="UP001443914">
    <property type="component" value="Unassembled WGS sequence"/>
</dbReference>
<accession>A0AAW1HM97</accession>
<dbReference type="PROSITE" id="PS00108">
    <property type="entry name" value="PROTEIN_KINASE_ST"/>
    <property type="match status" value="1"/>
</dbReference>
<dbReference type="GO" id="GO:0005524">
    <property type="term" value="F:ATP binding"/>
    <property type="evidence" value="ECO:0007669"/>
    <property type="project" value="InterPro"/>
</dbReference>
<sequence>MTFFKVENCLNKKRKILVGIKLDNESKELLDWALVMFAKPQDQIVAIHISNNSVDACKEKKLLDDYLGNYKGLCEIKKVKLSGKLLFGKSKRKSLVKEAKDCGAVAVILGISKCGAFGRWLSNAKYCAKHLPSTTDIFAVFNGKVVFKKRSFNGLKDDIIPSFESDFGDSDSSEIDSNSDKLMAQSSDTSSTDTSGQLVKTEYNDIAEKRKVPVRSVSLNLESVVEQRPGWPLLRRSSFPTQKGLDSKKTSVVQWVLGCPGRKPSDTPQSSCCDSCSSKSECPLGEDNSDRSLDKQVMSFDSRISAFNWFSYDVLCHATSQFSSGNLIGQGGCSRVYKGTFLDGRQVAVKVIKSSKQALTDFYLEADIVSSLRHQNITPLLGACIDSSELICVYDFMSRGSLEDNLHAKNREKCEMSWDARYSVAVGIAEALEYLHTGCSRPVIHRDVKSSNILLSDNFEPQLSDFGLAIWEPNSPTSSETCTKVAGTFGYLAPEYFMYGKVTHKVDVYSFGVVLLELLSGKKPINYCKGQESLVMWAKPILESGKVSAILDPKLEGNFNESQMQRMALAATFCLTRAARFRPNMGQILKLLKGEETMESWANAHVHETEGEDDFDADDNDDDEVYRNSSTKKSI</sequence>
<dbReference type="InterPro" id="IPR011009">
    <property type="entry name" value="Kinase-like_dom_sf"/>
</dbReference>
<dbReference type="InterPro" id="IPR008271">
    <property type="entry name" value="Ser/Thr_kinase_AS"/>
</dbReference>
<dbReference type="Pfam" id="PF00069">
    <property type="entry name" value="Pkinase"/>
    <property type="match status" value="1"/>
</dbReference>
<dbReference type="FunFam" id="3.30.200.20:FF:000268">
    <property type="entry name" value="probable receptor-like serine/threonine-protein kinase At5g57670"/>
    <property type="match status" value="1"/>
</dbReference>
<dbReference type="Gene3D" id="3.40.50.620">
    <property type="entry name" value="HUPs"/>
    <property type="match status" value="1"/>
</dbReference>
<dbReference type="PANTHER" id="PTHR47987">
    <property type="entry name" value="OS08G0249100 PROTEIN"/>
    <property type="match status" value="1"/>
</dbReference>
<gene>
    <name evidence="3" type="ORF">RND81_11G151000</name>
</gene>
<feature type="compositionally biased region" description="Acidic residues" evidence="1">
    <location>
        <begin position="610"/>
        <end position="624"/>
    </location>
</feature>